<protein>
    <recommendedName>
        <fullName evidence="2">Mitochondrial adapter protein MCP1 transmembrane domain-containing protein</fullName>
    </recommendedName>
</protein>
<reference evidence="3" key="1">
    <citation type="journal article" date="2014" name="Genome Biol. Evol.">
        <title>Gene Loss Rather Than Gene Gain Is Associated with a Host Jump from Monocots to Dicots in the Smut Fungus Melanopsichium pennsylvanicum.</title>
        <authorList>
            <person name="Sharma R."/>
            <person name="Mishra B."/>
            <person name="Runge F."/>
            <person name="Thines M."/>
        </authorList>
    </citation>
    <scope>NUCLEOTIDE SEQUENCE</scope>
    <source>
        <strain evidence="3">4</strain>
    </source>
</reference>
<dbReference type="Pfam" id="PF07950">
    <property type="entry name" value="MCP1_TM"/>
    <property type="match status" value="1"/>
</dbReference>
<feature type="domain" description="Mitochondrial adapter protein MCP1 transmembrane" evidence="2">
    <location>
        <begin position="160"/>
        <end position="255"/>
    </location>
</feature>
<dbReference type="InterPro" id="IPR039960">
    <property type="entry name" value="MCP1"/>
</dbReference>
<name>A0A077QY00_9BASI</name>
<keyword evidence="1" id="KW-0472">Membrane</keyword>
<evidence type="ECO:0000313" key="3">
    <source>
        <dbReference type="EMBL" id="CDI51571.1"/>
    </source>
</evidence>
<feature type="transmembrane region" description="Helical" evidence="1">
    <location>
        <begin position="209"/>
        <end position="231"/>
    </location>
</feature>
<dbReference type="AlphaFoldDB" id="A0A077QY00"/>
<sequence length="304" mass="32102">MTAHFIGLQLQDSAISIPTTYRRRTLSILARLQSASAAALVAFGVVHLSAPLVGLLQLGGDVNDRVDAVSGWMLLGRVAYQSGVGEAALWAALGAHLVAGITKRLVTCFTVARTSAESTISTELTDSAEAKEQATAAASTPPRASWKLSIAQKSGYVLAPFALHHALVNRIIPSSASPPISSLSPSELDYSFVSHTLSHPNVIVRLTMATAYTVLIGAFAVHTVYAVPVLLRCRPKRSSSARVGKGKRSQAQVSASLAIVLLTSLLAIVPVRSGDSLTISGALKSRYDAVLRVALPTRFFFYSP</sequence>
<accession>A0A077QY00</accession>
<dbReference type="PANTHER" id="PTHR38409">
    <property type="entry name" value="MDM10-COMPLEMENTING PROTEIN 1"/>
    <property type="match status" value="1"/>
</dbReference>
<dbReference type="PANTHER" id="PTHR38409:SF1">
    <property type="entry name" value="MITOCHONDRIAL ADAPTER PROTEIN MCP1"/>
    <property type="match status" value="1"/>
</dbReference>
<keyword evidence="1" id="KW-1133">Transmembrane helix</keyword>
<dbReference type="EMBL" id="HG529510">
    <property type="protein sequence ID" value="CDI51571.1"/>
    <property type="molecule type" value="Genomic_DNA"/>
</dbReference>
<evidence type="ECO:0000256" key="1">
    <source>
        <dbReference type="SAM" id="Phobius"/>
    </source>
</evidence>
<organism evidence="3">
    <name type="scientific">Melanopsichium pennsylvanicum 4</name>
    <dbReference type="NCBI Taxonomy" id="1398559"/>
    <lineage>
        <taxon>Eukaryota</taxon>
        <taxon>Fungi</taxon>
        <taxon>Dikarya</taxon>
        <taxon>Basidiomycota</taxon>
        <taxon>Ustilaginomycotina</taxon>
        <taxon>Ustilaginomycetes</taxon>
        <taxon>Ustilaginales</taxon>
        <taxon>Ustilaginaceae</taxon>
        <taxon>Melanopsichium</taxon>
    </lineage>
</organism>
<keyword evidence="1" id="KW-0812">Transmembrane</keyword>
<evidence type="ECO:0000259" key="2">
    <source>
        <dbReference type="Pfam" id="PF07950"/>
    </source>
</evidence>
<dbReference type="GO" id="GO:0055088">
    <property type="term" value="P:lipid homeostasis"/>
    <property type="evidence" value="ECO:0007669"/>
    <property type="project" value="InterPro"/>
</dbReference>
<feature type="transmembrane region" description="Helical" evidence="1">
    <location>
        <begin position="251"/>
        <end position="271"/>
    </location>
</feature>
<proteinExistence type="predicted"/>
<dbReference type="InterPro" id="IPR012472">
    <property type="entry name" value="MCP1_TM"/>
</dbReference>